<feature type="domain" description="Helicase/UvrB N-terminal" evidence="1">
    <location>
        <begin position="110"/>
        <end position="343"/>
    </location>
</feature>
<protein>
    <submittedName>
        <fullName evidence="2">Uncharacterized protein conserved in bacteria</fullName>
    </submittedName>
</protein>
<dbReference type="GO" id="GO:0016787">
    <property type="term" value="F:hydrolase activity"/>
    <property type="evidence" value="ECO:0007669"/>
    <property type="project" value="InterPro"/>
</dbReference>
<proteinExistence type="predicted"/>
<dbReference type="RefSeq" id="WP_009243565.1">
    <property type="nucleotide sequence ID" value="NZ_AP028249.1"/>
</dbReference>
<gene>
    <name evidence="2" type="ORF">ERS852456_02414</name>
</gene>
<name>A0A174EQ44_9FIRM</name>
<dbReference type="SUPFAM" id="SSF52540">
    <property type="entry name" value="P-loop containing nucleoside triphosphate hydrolases"/>
    <property type="match status" value="1"/>
</dbReference>
<dbReference type="Gene3D" id="3.40.50.300">
    <property type="entry name" value="P-loop containing nucleotide triphosphate hydrolases"/>
    <property type="match status" value="1"/>
</dbReference>
<dbReference type="EMBL" id="CYZO01000040">
    <property type="protein sequence ID" value="CUO38599.1"/>
    <property type="molecule type" value="Genomic_DNA"/>
</dbReference>
<evidence type="ECO:0000313" key="3">
    <source>
        <dbReference type="Proteomes" id="UP000095787"/>
    </source>
</evidence>
<sequence>MFYKMIENKCTQWYESERCTVKNLIEYIEKTGQMRDAQIEAIKVYLFLKIACECKPLTQLFRQGFFNSIDLNEIELSKSTREYLFQNPAAATLFEYACLTNDKGEQVSEKLEKQIKKDPTGIDYNEFFRNAFYGVSYTDYLFSLPMGAGKTYLMAAFIYLDLYFAYNEPTNPSFAHNFIIFAPSGLKSSVVPSLKTIQNFNPSWILPEPAATDIKRMISFEVLDQSKTAKKSNKTKNPNVQKIANHQPLSELFGLVAVTNAEKVILERIQEKQGQINMFEESEDDKDRQANELRNLIGKLPSLSIFIDEVHHAVSDEIKLRAVVTRWAQNHTVNSVIGFSGTPYLDKVEKIKVVDSLSIGTAEITNIVYYYPLIDGVGNFLKRPVVKIADIADSSLIIEKGVREFLDTYKDTVYADGLTAKLGIYCGTIEKLEETVYPQVSRIVAEYGLGTDVILKFHKGNKQYKMSADSQMQFDILDKSISEIRIVLLVQIGKEGWDCRSLTGIILSQEGDCPTNMVLQTSCRCLRQVIKNGQETALIYLNESNAEKLNMQLERQHHISLKEFSSADNSKTTLKRYNRTAYLKLPKVEFYQLKISYDTLTVEKANPEVSIEKSVDSAQIAGNIIKTTDLSMNVNNISIQVDDAEYGTEYATFNSWIYGIMRSGFGTPSMAELNAYTEQLKVVYEKITYEKGGSRYFSSKYNKKLVEANIRKAFCDKTDFNTTEELIPEEANLLNIANFTSEIYADNLDDYYPRQNVVENIMADDQGKLKVDKKTQQLIDLAIETGNDRIVLELQQRVSSHPNKNRSFHYLPYRTDSGFEQTFLREVLSFDIIEELGLEVYYNGDRAMTEFKIKCYKKTSGKWNYIGIYTPDFLIIKRKDGVIHKVIVVETKGQIYAKDPVFKDKKNFMETEFSKQNNAAYGYERFDYLYLEDTMPEKDRLTQTHQKICEFFKEKA</sequence>
<dbReference type="InterPro" id="IPR006935">
    <property type="entry name" value="Helicase/UvrB_N"/>
</dbReference>
<organism evidence="2 3">
    <name type="scientific">[Ruminococcus] torques</name>
    <dbReference type="NCBI Taxonomy" id="33039"/>
    <lineage>
        <taxon>Bacteria</taxon>
        <taxon>Bacillati</taxon>
        <taxon>Bacillota</taxon>
        <taxon>Clostridia</taxon>
        <taxon>Lachnospirales</taxon>
        <taxon>Lachnospiraceae</taxon>
        <taxon>Mediterraneibacter</taxon>
    </lineage>
</organism>
<dbReference type="Pfam" id="PF04851">
    <property type="entry name" value="ResIII"/>
    <property type="match status" value="1"/>
</dbReference>
<dbReference type="GO" id="GO:0005524">
    <property type="term" value="F:ATP binding"/>
    <property type="evidence" value="ECO:0007669"/>
    <property type="project" value="InterPro"/>
</dbReference>
<dbReference type="InterPro" id="IPR027417">
    <property type="entry name" value="P-loop_NTPase"/>
</dbReference>
<evidence type="ECO:0000259" key="1">
    <source>
        <dbReference type="Pfam" id="PF04851"/>
    </source>
</evidence>
<dbReference type="AlphaFoldDB" id="A0A174EQ44"/>
<dbReference type="GO" id="GO:0003677">
    <property type="term" value="F:DNA binding"/>
    <property type="evidence" value="ECO:0007669"/>
    <property type="project" value="InterPro"/>
</dbReference>
<reference evidence="2 3" key="1">
    <citation type="submission" date="2015-09" db="EMBL/GenBank/DDBJ databases">
        <authorList>
            <consortium name="Pathogen Informatics"/>
        </authorList>
    </citation>
    <scope>NUCLEOTIDE SEQUENCE [LARGE SCALE GENOMIC DNA]</scope>
    <source>
        <strain evidence="2 3">2789STDY5834841</strain>
    </source>
</reference>
<dbReference type="Proteomes" id="UP000095787">
    <property type="component" value="Unassembled WGS sequence"/>
</dbReference>
<accession>A0A174EQ44</accession>
<evidence type="ECO:0000313" key="2">
    <source>
        <dbReference type="EMBL" id="CUO38599.1"/>
    </source>
</evidence>